<evidence type="ECO:0000256" key="2">
    <source>
        <dbReference type="ARBA" id="ARBA00022475"/>
    </source>
</evidence>
<evidence type="ECO:0000256" key="5">
    <source>
        <dbReference type="ARBA" id="ARBA00023136"/>
    </source>
</evidence>
<dbReference type="PANTHER" id="PTHR42643">
    <property type="entry name" value="IONOTROPIC RECEPTOR 20A-RELATED"/>
    <property type="match status" value="1"/>
</dbReference>
<evidence type="ECO:0000256" key="4">
    <source>
        <dbReference type="ARBA" id="ARBA00022989"/>
    </source>
</evidence>
<evidence type="ECO:0000313" key="10">
    <source>
        <dbReference type="Proteomes" id="UP001652621"/>
    </source>
</evidence>
<keyword evidence="9" id="KW-0732">Signal</keyword>
<name>A0ABM3V9I9_MUSDO</name>
<organism evidence="10 11">
    <name type="scientific">Musca domestica</name>
    <name type="common">House fly</name>
    <dbReference type="NCBI Taxonomy" id="7370"/>
    <lineage>
        <taxon>Eukaryota</taxon>
        <taxon>Metazoa</taxon>
        <taxon>Ecdysozoa</taxon>
        <taxon>Arthropoda</taxon>
        <taxon>Hexapoda</taxon>
        <taxon>Insecta</taxon>
        <taxon>Pterygota</taxon>
        <taxon>Neoptera</taxon>
        <taxon>Endopterygota</taxon>
        <taxon>Diptera</taxon>
        <taxon>Brachycera</taxon>
        <taxon>Muscomorpha</taxon>
        <taxon>Muscoidea</taxon>
        <taxon>Muscidae</taxon>
        <taxon>Musca</taxon>
    </lineage>
</organism>
<keyword evidence="4 8" id="KW-1133">Transmembrane helix</keyword>
<gene>
    <name evidence="11" type="primary">LOC101894716</name>
</gene>
<keyword evidence="10" id="KW-1185">Reference proteome</keyword>
<comment type="subcellular location">
    <subcellularLocation>
        <location evidence="1">Cell membrane</location>
        <topology evidence="1">Multi-pass membrane protein</topology>
    </subcellularLocation>
</comment>
<dbReference type="InterPro" id="IPR052192">
    <property type="entry name" value="Insect_Ionotropic_Sensory_Rcpt"/>
</dbReference>
<keyword evidence="3 8" id="KW-0812">Transmembrane</keyword>
<protein>
    <submittedName>
        <fullName evidence="11">Uncharacterized protein LOC101894716</fullName>
    </submittedName>
</protein>
<sequence length="607" mass="71177">MRQTLLILLIGLNLCGCKILRLSDELKKNSTTIYGKLFVKLMKDKRYESLLLYGEETNWKFGCFHILDTLQTMEIPAIRISSKVNMKISEKFNNEVVAWICLHSLQNRTEFSDLASALDHMRYTRVIVQVMGRGTHNELNNFYEFSTKLQMLNVMVCFEDFPLTGVYYLYGLFSPSKLEEHVFNPVQDQVIFPQRIQNMQGYPLRTLVEHTIPQAIEYYDAEGKRRLAGQLGRFVTSLAEKWNATLTFPYDVPHSVAINYRKFLPLMRNYSLDVPATSSAVFWRDDFREFSYPFELSYACLLLPVEHPWEFRYILLHLMESFFMAIMFGLIAAFSVIFYCQRIVQTSASLSYNWPIYVINTDVIQGVFGFSVNYKSQKRFSLNLLYITLFVCGLTNSSLFNSKIYSYITHPSPSKPIRNYEYLENSPLKVAIAQVEFDYFNYVSNISSNLSRSKFYIMENITDFYKLRDTFDNRYCYFTFAAKMFHYKSFQQVKGVKMFRLSKEMCPNPLMLLHIPLSPNSYFRQAINFAILEVWQSGLLYYWQSISNADVVKTGNKIRVNLTTSDSVSLMRTKDMNVIFLIYFVIMLIAFIVFALEIIVFQIYNKR</sequence>
<evidence type="ECO:0000256" key="1">
    <source>
        <dbReference type="ARBA" id="ARBA00004651"/>
    </source>
</evidence>
<feature type="transmembrane region" description="Helical" evidence="8">
    <location>
        <begin position="380"/>
        <end position="400"/>
    </location>
</feature>
<dbReference type="GeneID" id="101894716"/>
<reference evidence="11" key="1">
    <citation type="submission" date="2025-08" db="UniProtKB">
        <authorList>
            <consortium name="RefSeq"/>
        </authorList>
    </citation>
    <scope>IDENTIFICATION</scope>
    <source>
        <strain evidence="11">Aabys</strain>
        <tissue evidence="11">Whole body</tissue>
    </source>
</reference>
<keyword evidence="6" id="KW-0675">Receptor</keyword>
<keyword evidence="2" id="KW-1003">Cell membrane</keyword>
<keyword evidence="7" id="KW-0325">Glycoprotein</keyword>
<evidence type="ECO:0000256" key="9">
    <source>
        <dbReference type="SAM" id="SignalP"/>
    </source>
</evidence>
<dbReference type="PANTHER" id="PTHR42643:SF41">
    <property type="entry name" value="IONOTROPIC RECEPTOR 20A-RELATED"/>
    <property type="match status" value="1"/>
</dbReference>
<evidence type="ECO:0000256" key="6">
    <source>
        <dbReference type="ARBA" id="ARBA00023170"/>
    </source>
</evidence>
<feature type="chain" id="PRO_5046179171" evidence="9">
    <location>
        <begin position="18"/>
        <end position="607"/>
    </location>
</feature>
<feature type="transmembrane region" description="Helical" evidence="8">
    <location>
        <begin position="352"/>
        <end position="374"/>
    </location>
</feature>
<evidence type="ECO:0000256" key="7">
    <source>
        <dbReference type="ARBA" id="ARBA00023180"/>
    </source>
</evidence>
<feature type="transmembrane region" description="Helical" evidence="8">
    <location>
        <begin position="322"/>
        <end position="340"/>
    </location>
</feature>
<evidence type="ECO:0000256" key="3">
    <source>
        <dbReference type="ARBA" id="ARBA00022692"/>
    </source>
</evidence>
<proteinExistence type="predicted"/>
<dbReference type="RefSeq" id="XP_058982456.1">
    <property type="nucleotide sequence ID" value="XM_059126473.1"/>
</dbReference>
<dbReference type="Proteomes" id="UP001652621">
    <property type="component" value="Unplaced"/>
</dbReference>
<evidence type="ECO:0000313" key="11">
    <source>
        <dbReference type="RefSeq" id="XP_058982456.1"/>
    </source>
</evidence>
<accession>A0ABM3V9I9</accession>
<dbReference type="SUPFAM" id="SSF53850">
    <property type="entry name" value="Periplasmic binding protein-like II"/>
    <property type="match status" value="1"/>
</dbReference>
<feature type="transmembrane region" description="Helical" evidence="8">
    <location>
        <begin position="578"/>
        <end position="604"/>
    </location>
</feature>
<evidence type="ECO:0000256" key="8">
    <source>
        <dbReference type="SAM" id="Phobius"/>
    </source>
</evidence>
<feature type="signal peptide" evidence="9">
    <location>
        <begin position="1"/>
        <end position="17"/>
    </location>
</feature>
<keyword evidence="5 8" id="KW-0472">Membrane</keyword>